<evidence type="ECO:0000313" key="2">
    <source>
        <dbReference type="EMBL" id="KAK9092846.1"/>
    </source>
</evidence>
<name>A0AAP0EG73_9MAGN</name>
<gene>
    <name evidence="2" type="ORF">Syun_027757</name>
</gene>
<keyword evidence="1" id="KW-1133">Transmembrane helix</keyword>
<comment type="caution">
    <text evidence="2">The sequence shown here is derived from an EMBL/GenBank/DDBJ whole genome shotgun (WGS) entry which is preliminary data.</text>
</comment>
<proteinExistence type="predicted"/>
<evidence type="ECO:0000256" key="1">
    <source>
        <dbReference type="SAM" id="Phobius"/>
    </source>
</evidence>
<dbReference type="AlphaFoldDB" id="A0AAP0EG73"/>
<keyword evidence="1" id="KW-0812">Transmembrane</keyword>
<organism evidence="2 3">
    <name type="scientific">Stephania yunnanensis</name>
    <dbReference type="NCBI Taxonomy" id="152371"/>
    <lineage>
        <taxon>Eukaryota</taxon>
        <taxon>Viridiplantae</taxon>
        <taxon>Streptophyta</taxon>
        <taxon>Embryophyta</taxon>
        <taxon>Tracheophyta</taxon>
        <taxon>Spermatophyta</taxon>
        <taxon>Magnoliopsida</taxon>
        <taxon>Ranunculales</taxon>
        <taxon>Menispermaceae</taxon>
        <taxon>Menispermoideae</taxon>
        <taxon>Cissampelideae</taxon>
        <taxon>Stephania</taxon>
    </lineage>
</organism>
<evidence type="ECO:0000313" key="3">
    <source>
        <dbReference type="Proteomes" id="UP001420932"/>
    </source>
</evidence>
<keyword evidence="1" id="KW-0472">Membrane</keyword>
<dbReference type="Proteomes" id="UP001420932">
    <property type="component" value="Unassembled WGS sequence"/>
</dbReference>
<reference evidence="2 3" key="1">
    <citation type="submission" date="2024-01" db="EMBL/GenBank/DDBJ databases">
        <title>Genome assemblies of Stephania.</title>
        <authorList>
            <person name="Yang L."/>
        </authorList>
    </citation>
    <scope>NUCLEOTIDE SEQUENCE [LARGE SCALE GENOMIC DNA]</scope>
    <source>
        <strain evidence="2">YNDBR</strain>
        <tissue evidence="2">Leaf</tissue>
    </source>
</reference>
<sequence length="62" mass="7411">MYFHFTLAAISDVPLILRHYYSLLIPCNFLGSLYLLRKKRRQIRGLILSEYNGMRKHKISLK</sequence>
<accession>A0AAP0EG73</accession>
<keyword evidence="3" id="KW-1185">Reference proteome</keyword>
<dbReference type="EMBL" id="JBBNAF010000012">
    <property type="protein sequence ID" value="KAK9092846.1"/>
    <property type="molecule type" value="Genomic_DNA"/>
</dbReference>
<feature type="transmembrane region" description="Helical" evidence="1">
    <location>
        <begin position="20"/>
        <end position="36"/>
    </location>
</feature>
<protein>
    <submittedName>
        <fullName evidence="2">Uncharacterized protein</fullName>
    </submittedName>
</protein>